<proteinExistence type="predicted"/>
<evidence type="ECO:0000313" key="2">
    <source>
        <dbReference type="Proteomes" id="UP000075225"/>
    </source>
</evidence>
<dbReference type="EMBL" id="AHZP02000976">
    <property type="protein sequence ID" value="KYK68921.1"/>
    <property type="molecule type" value="Genomic_DNA"/>
</dbReference>
<gene>
    <name evidence="1" type="ORF">TGPRC2_424320</name>
</gene>
<comment type="caution">
    <text evidence="1">The sequence shown here is derived from an EMBL/GenBank/DDBJ whole genome shotgun (WGS) entry which is preliminary data.</text>
</comment>
<protein>
    <submittedName>
        <fullName evidence="1">Uncharacterized protein</fullName>
    </submittedName>
</protein>
<accession>A0A151HI04</accession>
<dbReference type="Proteomes" id="UP000075225">
    <property type="component" value="Unassembled WGS sequence"/>
</dbReference>
<dbReference type="AlphaFoldDB" id="A0A151HI04"/>
<evidence type="ECO:0000313" key="1">
    <source>
        <dbReference type="EMBL" id="KYK68921.1"/>
    </source>
</evidence>
<dbReference type="VEuPathDB" id="ToxoDB:TGPRC2_424320"/>
<organism evidence="1 2">
    <name type="scientific">Toxoplasma gondii TgCatPRC2</name>
    <dbReference type="NCBI Taxonomy" id="1130821"/>
    <lineage>
        <taxon>Eukaryota</taxon>
        <taxon>Sar</taxon>
        <taxon>Alveolata</taxon>
        <taxon>Apicomplexa</taxon>
        <taxon>Conoidasida</taxon>
        <taxon>Coccidia</taxon>
        <taxon>Eucoccidiorida</taxon>
        <taxon>Eimeriorina</taxon>
        <taxon>Sarcocystidae</taxon>
        <taxon>Toxoplasma</taxon>
    </lineage>
</organism>
<sequence>MTRKAAVMRASGGRLERSACSSLRRDTPASAVLKEEGRRLVLVPLFPPRQKGERILPTRAAFHGEQPKERARERLKVRMRAPLRQVGARTTPGLLGCTYAATCIAAQRLVSATRAGKRSLPSPRARSAQLVLHPFQMVSQGEGTSAGGVGSTHSEHVCLLVRLSSERQVSFLAPLLASRPREVLRHRLSN</sequence>
<name>A0A151HI04_TOXGO</name>
<reference evidence="2" key="1">
    <citation type="submission" date="2016-03" db="EMBL/GenBank/DDBJ databases">
        <authorList>
            <person name="Sibley D."/>
            <person name="Venepally P."/>
            <person name="Karamycheva S."/>
            <person name="Hadjithomas M."/>
            <person name="Khan A."/>
            <person name="Brunk B."/>
            <person name="Roos D."/>
            <person name="Caler E."/>
            <person name="Lorenzi H."/>
        </authorList>
    </citation>
    <scope>NUCLEOTIDE SEQUENCE [LARGE SCALE GENOMIC DNA]</scope>
    <source>
        <strain evidence="2">TgCatPRC2</strain>
    </source>
</reference>